<proteinExistence type="predicted"/>
<evidence type="ECO:0000313" key="2">
    <source>
        <dbReference type="EMBL" id="PON96674.1"/>
    </source>
</evidence>
<sequence>MFGCFVMAINADDNNDEHKLWFPEDENFEGKQNQAEGLQENETDGNNEAESSTTSEINFSQMYII</sequence>
<dbReference type="OrthoDB" id="10359743at2759"/>
<organism evidence="2 3">
    <name type="scientific">Trema orientale</name>
    <name type="common">Charcoal tree</name>
    <name type="synonym">Celtis orientalis</name>
    <dbReference type="NCBI Taxonomy" id="63057"/>
    <lineage>
        <taxon>Eukaryota</taxon>
        <taxon>Viridiplantae</taxon>
        <taxon>Streptophyta</taxon>
        <taxon>Embryophyta</taxon>
        <taxon>Tracheophyta</taxon>
        <taxon>Spermatophyta</taxon>
        <taxon>Magnoliopsida</taxon>
        <taxon>eudicotyledons</taxon>
        <taxon>Gunneridae</taxon>
        <taxon>Pentapetalae</taxon>
        <taxon>rosids</taxon>
        <taxon>fabids</taxon>
        <taxon>Rosales</taxon>
        <taxon>Cannabaceae</taxon>
        <taxon>Trema</taxon>
    </lineage>
</organism>
<dbReference type="Proteomes" id="UP000237000">
    <property type="component" value="Unassembled WGS sequence"/>
</dbReference>
<evidence type="ECO:0000256" key="1">
    <source>
        <dbReference type="SAM" id="MobiDB-lite"/>
    </source>
</evidence>
<dbReference type="AlphaFoldDB" id="A0A2P5FFX9"/>
<name>A0A2P5FFX9_TREOI</name>
<dbReference type="EMBL" id="JXTC01000037">
    <property type="protein sequence ID" value="PON96674.1"/>
    <property type="molecule type" value="Genomic_DNA"/>
</dbReference>
<feature type="region of interest" description="Disordered" evidence="1">
    <location>
        <begin position="26"/>
        <end position="65"/>
    </location>
</feature>
<gene>
    <name evidence="2" type="ORF">TorRG33x02_076550</name>
</gene>
<keyword evidence="3" id="KW-1185">Reference proteome</keyword>
<accession>A0A2P5FFX9</accession>
<comment type="caution">
    <text evidence="2">The sequence shown here is derived from an EMBL/GenBank/DDBJ whole genome shotgun (WGS) entry which is preliminary data.</text>
</comment>
<reference evidence="3" key="1">
    <citation type="submission" date="2016-06" db="EMBL/GenBank/DDBJ databases">
        <title>Parallel loss of symbiosis genes in relatives of nitrogen-fixing non-legume Parasponia.</title>
        <authorList>
            <person name="Van Velzen R."/>
            <person name="Holmer R."/>
            <person name="Bu F."/>
            <person name="Rutten L."/>
            <person name="Van Zeijl A."/>
            <person name="Liu W."/>
            <person name="Santuari L."/>
            <person name="Cao Q."/>
            <person name="Sharma T."/>
            <person name="Shen D."/>
            <person name="Roswanjaya Y."/>
            <person name="Wardhani T."/>
            <person name="Kalhor M.S."/>
            <person name="Jansen J."/>
            <person name="Van den Hoogen J."/>
            <person name="Gungor B."/>
            <person name="Hartog M."/>
            <person name="Hontelez J."/>
            <person name="Verver J."/>
            <person name="Yang W.-C."/>
            <person name="Schijlen E."/>
            <person name="Repin R."/>
            <person name="Schilthuizen M."/>
            <person name="Schranz E."/>
            <person name="Heidstra R."/>
            <person name="Miyata K."/>
            <person name="Fedorova E."/>
            <person name="Kohlen W."/>
            <person name="Bisseling T."/>
            <person name="Smit S."/>
            <person name="Geurts R."/>
        </authorList>
    </citation>
    <scope>NUCLEOTIDE SEQUENCE [LARGE SCALE GENOMIC DNA]</scope>
    <source>
        <strain evidence="3">cv. RG33-2</strain>
    </source>
</reference>
<protein>
    <submittedName>
        <fullName evidence="2">Uncharacterized protein</fullName>
    </submittedName>
</protein>
<feature type="compositionally biased region" description="Polar residues" evidence="1">
    <location>
        <begin position="48"/>
        <end position="65"/>
    </location>
</feature>
<dbReference type="InParanoid" id="A0A2P5FFX9"/>
<evidence type="ECO:0000313" key="3">
    <source>
        <dbReference type="Proteomes" id="UP000237000"/>
    </source>
</evidence>